<proteinExistence type="predicted"/>
<accession>A0A0B7B0E1</accession>
<name>A0A0B7B0E1_9EUPU</name>
<feature type="non-terminal residue" evidence="1">
    <location>
        <position position="1"/>
    </location>
</feature>
<organism evidence="1">
    <name type="scientific">Arion vulgaris</name>
    <dbReference type="NCBI Taxonomy" id="1028688"/>
    <lineage>
        <taxon>Eukaryota</taxon>
        <taxon>Metazoa</taxon>
        <taxon>Spiralia</taxon>
        <taxon>Lophotrochozoa</taxon>
        <taxon>Mollusca</taxon>
        <taxon>Gastropoda</taxon>
        <taxon>Heterobranchia</taxon>
        <taxon>Euthyneura</taxon>
        <taxon>Panpulmonata</taxon>
        <taxon>Eupulmonata</taxon>
        <taxon>Stylommatophora</taxon>
        <taxon>Helicina</taxon>
        <taxon>Arionoidea</taxon>
        <taxon>Arionidae</taxon>
        <taxon>Arion</taxon>
    </lineage>
</organism>
<gene>
    <name evidence="1" type="primary">ORF148900</name>
</gene>
<dbReference type="AlphaFoldDB" id="A0A0B7B0E1"/>
<evidence type="ECO:0000313" key="1">
    <source>
        <dbReference type="EMBL" id="CEK85570.1"/>
    </source>
</evidence>
<dbReference type="EMBL" id="HACG01038705">
    <property type="protein sequence ID" value="CEK85570.1"/>
    <property type="molecule type" value="Transcribed_RNA"/>
</dbReference>
<reference evidence="1" key="1">
    <citation type="submission" date="2014-12" db="EMBL/GenBank/DDBJ databases">
        <title>Insight into the proteome of Arion vulgaris.</title>
        <authorList>
            <person name="Aradska J."/>
            <person name="Bulat T."/>
            <person name="Smidak R."/>
            <person name="Sarate P."/>
            <person name="Gangsoo J."/>
            <person name="Sialana F."/>
            <person name="Bilban M."/>
            <person name="Lubec G."/>
        </authorList>
    </citation>
    <scope>NUCLEOTIDE SEQUENCE</scope>
    <source>
        <tissue evidence="1">Skin</tissue>
    </source>
</reference>
<sequence>SPPSSSSSVVHIFMTNSHLPLFPFPSNSLVCVHLYHVMHACLPACKVLLSFKEVFYWSFARLDDCCHVTSS</sequence>
<protein>
    <submittedName>
        <fullName evidence="1">Uncharacterized protein</fullName>
    </submittedName>
</protein>